<dbReference type="InterPro" id="IPR007861">
    <property type="entry name" value="DNA_mismatch_repair_MutS_clamp"/>
</dbReference>
<dbReference type="InterPro" id="IPR036678">
    <property type="entry name" value="MutS_con_dom_sf"/>
</dbReference>
<dbReference type="PROSITE" id="PS00486">
    <property type="entry name" value="DNA_MISMATCH_REPAIR_2"/>
    <property type="match status" value="1"/>
</dbReference>
<dbReference type="Gene3D" id="3.40.1170.10">
    <property type="entry name" value="DNA repair protein MutS, domain I"/>
    <property type="match status" value="1"/>
</dbReference>
<dbReference type="Pfam" id="PF05192">
    <property type="entry name" value="MutS_III"/>
    <property type="match status" value="1"/>
</dbReference>
<dbReference type="NCBIfam" id="NF003810">
    <property type="entry name" value="PRK05399.1"/>
    <property type="match status" value="1"/>
</dbReference>
<dbReference type="InterPro" id="IPR000432">
    <property type="entry name" value="DNA_mismatch_repair_MutS_C"/>
</dbReference>
<gene>
    <name evidence="9" type="primary">mutS</name>
    <name evidence="12" type="ORF">HNR50_000454</name>
</gene>
<evidence type="ECO:0000313" key="13">
    <source>
        <dbReference type="Proteomes" id="UP000587760"/>
    </source>
</evidence>
<evidence type="ECO:0000256" key="1">
    <source>
        <dbReference type="ARBA" id="ARBA00006271"/>
    </source>
</evidence>
<dbReference type="SUPFAM" id="SSF55271">
    <property type="entry name" value="DNA repair protein MutS, domain I"/>
    <property type="match status" value="1"/>
</dbReference>
<evidence type="ECO:0000256" key="4">
    <source>
        <dbReference type="ARBA" id="ARBA00022763"/>
    </source>
</evidence>
<dbReference type="Gene3D" id="1.10.1420.10">
    <property type="match status" value="2"/>
</dbReference>
<reference evidence="12 13" key="1">
    <citation type="submission" date="2020-08" db="EMBL/GenBank/DDBJ databases">
        <title>Genomic Encyclopedia of Type Strains, Phase IV (KMG-IV): sequencing the most valuable type-strain genomes for metagenomic binning, comparative biology and taxonomic classification.</title>
        <authorList>
            <person name="Goeker M."/>
        </authorList>
    </citation>
    <scope>NUCLEOTIDE SEQUENCE [LARGE SCALE GENOMIC DNA]</scope>
    <source>
        <strain evidence="12 13">DSM 2461</strain>
    </source>
</reference>
<dbReference type="HAMAP" id="MF_00096">
    <property type="entry name" value="MutS"/>
    <property type="match status" value="1"/>
</dbReference>
<feature type="domain" description="DNA mismatch repair proteins mutS family" evidence="11">
    <location>
        <begin position="692"/>
        <end position="708"/>
    </location>
</feature>
<dbReference type="GO" id="GO:0140664">
    <property type="term" value="F:ATP-dependent DNA damage sensor activity"/>
    <property type="evidence" value="ECO:0007669"/>
    <property type="project" value="InterPro"/>
</dbReference>
<keyword evidence="13" id="KW-1185">Reference proteome</keyword>
<dbReference type="SUPFAM" id="SSF48334">
    <property type="entry name" value="DNA repair protein MutS, domain III"/>
    <property type="match status" value="1"/>
</dbReference>
<dbReference type="Pfam" id="PF01624">
    <property type="entry name" value="MutS_I"/>
    <property type="match status" value="1"/>
</dbReference>
<dbReference type="GO" id="GO:0030983">
    <property type="term" value="F:mismatched DNA binding"/>
    <property type="evidence" value="ECO:0007669"/>
    <property type="project" value="InterPro"/>
</dbReference>
<dbReference type="InterPro" id="IPR036187">
    <property type="entry name" value="DNA_mismatch_repair_MutS_sf"/>
</dbReference>
<dbReference type="InterPro" id="IPR027417">
    <property type="entry name" value="P-loop_NTPase"/>
</dbReference>
<evidence type="ECO:0000256" key="6">
    <source>
        <dbReference type="ARBA" id="ARBA00023125"/>
    </source>
</evidence>
<evidence type="ECO:0000256" key="8">
    <source>
        <dbReference type="ARBA" id="ARBA00024647"/>
    </source>
</evidence>
<dbReference type="PANTHER" id="PTHR11361:SF34">
    <property type="entry name" value="DNA MISMATCH REPAIR PROTEIN MSH1, MITOCHONDRIAL"/>
    <property type="match status" value="1"/>
</dbReference>
<keyword evidence="6 9" id="KW-0238">DNA-binding</keyword>
<feature type="binding site" evidence="9">
    <location>
        <begin position="617"/>
        <end position="624"/>
    </location>
    <ligand>
        <name>ATP</name>
        <dbReference type="ChEBI" id="CHEBI:30616"/>
    </ligand>
</feature>
<evidence type="ECO:0000256" key="2">
    <source>
        <dbReference type="ARBA" id="ARBA00021982"/>
    </source>
</evidence>
<evidence type="ECO:0000313" key="12">
    <source>
        <dbReference type="EMBL" id="MBB6478821.1"/>
    </source>
</evidence>
<dbReference type="EMBL" id="JACHGJ010000001">
    <property type="protein sequence ID" value="MBB6478821.1"/>
    <property type="molecule type" value="Genomic_DNA"/>
</dbReference>
<name>A0A841R612_9SPIO</name>
<dbReference type="GO" id="GO:0003684">
    <property type="term" value="F:damaged DNA binding"/>
    <property type="evidence" value="ECO:0007669"/>
    <property type="project" value="UniProtKB-UniRule"/>
</dbReference>
<evidence type="ECO:0000256" key="7">
    <source>
        <dbReference type="ARBA" id="ARBA00023204"/>
    </source>
</evidence>
<protein>
    <recommendedName>
        <fullName evidence="2 9">DNA mismatch repair protein MutS</fullName>
    </recommendedName>
</protein>
<dbReference type="Pfam" id="PF05188">
    <property type="entry name" value="MutS_II"/>
    <property type="match status" value="1"/>
</dbReference>
<keyword evidence="3 9" id="KW-0547">Nucleotide-binding</keyword>
<dbReference type="SMART" id="SM00533">
    <property type="entry name" value="MUTSd"/>
    <property type="match status" value="1"/>
</dbReference>
<dbReference type="Gene3D" id="3.30.420.110">
    <property type="entry name" value="MutS, connector domain"/>
    <property type="match status" value="1"/>
</dbReference>
<dbReference type="GO" id="GO:0005524">
    <property type="term" value="F:ATP binding"/>
    <property type="evidence" value="ECO:0007669"/>
    <property type="project" value="UniProtKB-UniRule"/>
</dbReference>
<dbReference type="Gene3D" id="3.40.50.300">
    <property type="entry name" value="P-loop containing nucleotide triphosphate hydrolases"/>
    <property type="match status" value="1"/>
</dbReference>
<comment type="function">
    <text evidence="8 9">This protein is involved in the repair of mismatches in DNA. It is possible that it carries out the mismatch recognition step. This protein has a weak ATPase activity.</text>
</comment>
<evidence type="ECO:0000256" key="3">
    <source>
        <dbReference type="ARBA" id="ARBA00022741"/>
    </source>
</evidence>
<comment type="caution">
    <text evidence="12">The sequence shown here is derived from an EMBL/GenBank/DDBJ whole genome shotgun (WGS) entry which is preliminary data.</text>
</comment>
<dbReference type="InterPro" id="IPR007695">
    <property type="entry name" value="DNA_mismatch_repair_MutS-lik_N"/>
</dbReference>
<evidence type="ECO:0000259" key="11">
    <source>
        <dbReference type="PROSITE" id="PS00486"/>
    </source>
</evidence>
<comment type="similarity">
    <text evidence="1 9 10">Belongs to the DNA mismatch repair MutS family.</text>
</comment>
<dbReference type="InterPro" id="IPR005748">
    <property type="entry name" value="DNA_mismatch_repair_MutS"/>
</dbReference>
<dbReference type="PANTHER" id="PTHR11361">
    <property type="entry name" value="DNA MISMATCH REPAIR PROTEIN MUTS FAMILY MEMBER"/>
    <property type="match status" value="1"/>
</dbReference>
<evidence type="ECO:0000256" key="5">
    <source>
        <dbReference type="ARBA" id="ARBA00022840"/>
    </source>
</evidence>
<dbReference type="InterPro" id="IPR007696">
    <property type="entry name" value="DNA_mismatch_repair_MutS_core"/>
</dbReference>
<sequence length="858" mass="96728">MSENTPMMKQYLSIKEKNRDSVLFFRMGDFYEMFKSDAVEVSRLLNLTLTKRHGIPMCGIPYHASQNYIGRLLKAGKKIAICEQISLPKGGKGIAERDVVEIITPGTVIDEDFLDKGSNNYLAALGRSGKELSIAYIDLSTGEFLTTKIGWTEKNEKLKKELMRISPREIIVQESMLDDQIDRILSQTQAVINRYPDWSYDIDSSRLKLERHFKVASMKGFGFSDNDAELLSAGVIIEYVEDTSKSLLSHIRHLASYREQDFVSLDEATQKNLEIIRNMQDNSSSFTLIDVLDYTRTAMGARKLKHWLLKPLNNKIEIDYRLDKVSLLYKEQALLSDLRDLLGGILDLERLSARIAMEKAHAKDLIAVKQSLLNMMEVEALLQQIPDDDISILSAEGMKEISSLYELLDVSIMEDPSILFTEGRLIRQGYDEKVDNLRNIKKNSRSILDEYLQNEKDSTGIGNLKIKYNKIIGYFFEISKGQLSQVPEHYIRRQSLVNAERFTTDKLISLETEINNSSEKIIEIEKEIFFGIRKQVGEKLDILLEVCSEIAEIDCLQSFAYGATIRGYTRPVLNESGRIYISEGRHPVVEAHLPAGEFVANGIDFTSDDKSFALITGPNMAGKSTYLRQIALIVLMAQSGSFIPAASGSEIGIVDKIFCRVGASDNLARGESTFLVEMNETANILRTATKDSLIIMDEVGRGTSTNDGLSIAWGVSEFLMEDIGAKTLFATHYHELCHMNHKKMFNLSMDVRENKGEILFLKRVKEGPSNNSYGIHVAGLAGLPHSIISRSRSILAYLESRLNDGGEIQIPEKKQEQDSFLFDDSEVIVDEIRGMDINNMTPLEALNKLDSWKKILGN</sequence>
<keyword evidence="4 9" id="KW-0227">DNA damage</keyword>
<organism evidence="12 13">
    <name type="scientific">Spirochaeta isovalerica</name>
    <dbReference type="NCBI Taxonomy" id="150"/>
    <lineage>
        <taxon>Bacteria</taxon>
        <taxon>Pseudomonadati</taxon>
        <taxon>Spirochaetota</taxon>
        <taxon>Spirochaetia</taxon>
        <taxon>Spirochaetales</taxon>
        <taxon>Spirochaetaceae</taxon>
        <taxon>Spirochaeta</taxon>
    </lineage>
</organism>
<dbReference type="AlphaFoldDB" id="A0A841R612"/>
<dbReference type="InterPro" id="IPR017261">
    <property type="entry name" value="DNA_mismatch_repair_MutS/MSH"/>
</dbReference>
<keyword evidence="5 9" id="KW-0067">ATP-binding</keyword>
<dbReference type="PIRSF" id="PIRSF037677">
    <property type="entry name" value="DNA_mis_repair_Msh6"/>
    <property type="match status" value="1"/>
</dbReference>
<dbReference type="InterPro" id="IPR007860">
    <property type="entry name" value="DNA_mmatch_repair_MutS_con_dom"/>
</dbReference>
<dbReference type="SUPFAM" id="SSF53150">
    <property type="entry name" value="DNA repair protein MutS, domain II"/>
    <property type="match status" value="1"/>
</dbReference>
<dbReference type="GO" id="GO:0005829">
    <property type="term" value="C:cytosol"/>
    <property type="evidence" value="ECO:0007669"/>
    <property type="project" value="TreeGrafter"/>
</dbReference>
<dbReference type="Pfam" id="PF05190">
    <property type="entry name" value="MutS_IV"/>
    <property type="match status" value="1"/>
</dbReference>
<accession>A0A841R612</accession>
<dbReference type="CDD" id="cd03284">
    <property type="entry name" value="ABC_MutS1"/>
    <property type="match status" value="1"/>
</dbReference>
<dbReference type="RefSeq" id="WP_184743113.1">
    <property type="nucleotide sequence ID" value="NZ_JACHGJ010000001.1"/>
</dbReference>
<dbReference type="GO" id="GO:0006298">
    <property type="term" value="P:mismatch repair"/>
    <property type="evidence" value="ECO:0007669"/>
    <property type="project" value="UniProtKB-UniRule"/>
</dbReference>
<dbReference type="InterPro" id="IPR045076">
    <property type="entry name" value="MutS"/>
</dbReference>
<dbReference type="FunFam" id="3.40.50.300:FF:000870">
    <property type="entry name" value="MutS protein homolog 4"/>
    <property type="match status" value="1"/>
</dbReference>
<evidence type="ECO:0000256" key="10">
    <source>
        <dbReference type="RuleBase" id="RU003756"/>
    </source>
</evidence>
<dbReference type="Proteomes" id="UP000587760">
    <property type="component" value="Unassembled WGS sequence"/>
</dbReference>
<dbReference type="Pfam" id="PF00488">
    <property type="entry name" value="MutS_V"/>
    <property type="match status" value="1"/>
</dbReference>
<evidence type="ECO:0000256" key="9">
    <source>
        <dbReference type="HAMAP-Rule" id="MF_00096"/>
    </source>
</evidence>
<dbReference type="InterPro" id="IPR016151">
    <property type="entry name" value="DNA_mismatch_repair_MutS_N"/>
</dbReference>
<dbReference type="FunFam" id="3.40.1170.10:FF:000001">
    <property type="entry name" value="DNA mismatch repair protein MutS"/>
    <property type="match status" value="1"/>
</dbReference>
<proteinExistence type="inferred from homology"/>
<dbReference type="NCBIfam" id="TIGR01070">
    <property type="entry name" value="mutS1"/>
    <property type="match status" value="1"/>
</dbReference>
<dbReference type="SMART" id="SM00534">
    <property type="entry name" value="MUTSac"/>
    <property type="match status" value="1"/>
</dbReference>
<keyword evidence="7 9" id="KW-0234">DNA repair</keyword>
<dbReference type="SUPFAM" id="SSF52540">
    <property type="entry name" value="P-loop containing nucleoside triphosphate hydrolases"/>
    <property type="match status" value="1"/>
</dbReference>